<name>A0A2I0JYN2_PUNGR</name>
<feature type="region of interest" description="Disordered" evidence="1">
    <location>
        <begin position="82"/>
        <end position="144"/>
    </location>
</feature>
<gene>
    <name evidence="2" type="ORF">CRG98_018140</name>
</gene>
<feature type="region of interest" description="Disordered" evidence="1">
    <location>
        <begin position="1"/>
        <end position="36"/>
    </location>
</feature>
<dbReference type="AlphaFoldDB" id="A0A2I0JYN2"/>
<proteinExistence type="predicted"/>
<organism evidence="2 3">
    <name type="scientific">Punica granatum</name>
    <name type="common">Pomegranate</name>
    <dbReference type="NCBI Taxonomy" id="22663"/>
    <lineage>
        <taxon>Eukaryota</taxon>
        <taxon>Viridiplantae</taxon>
        <taxon>Streptophyta</taxon>
        <taxon>Embryophyta</taxon>
        <taxon>Tracheophyta</taxon>
        <taxon>Spermatophyta</taxon>
        <taxon>Magnoliopsida</taxon>
        <taxon>eudicotyledons</taxon>
        <taxon>Gunneridae</taxon>
        <taxon>Pentapetalae</taxon>
        <taxon>rosids</taxon>
        <taxon>malvids</taxon>
        <taxon>Myrtales</taxon>
        <taxon>Lythraceae</taxon>
        <taxon>Punica</taxon>
    </lineage>
</organism>
<dbReference type="Proteomes" id="UP000233551">
    <property type="component" value="Unassembled WGS sequence"/>
</dbReference>
<evidence type="ECO:0000256" key="1">
    <source>
        <dbReference type="SAM" id="MobiDB-lite"/>
    </source>
</evidence>
<dbReference type="EMBL" id="PGOL01001035">
    <property type="protein sequence ID" value="PKI61457.1"/>
    <property type="molecule type" value="Genomic_DNA"/>
</dbReference>
<keyword evidence="3" id="KW-1185">Reference proteome</keyword>
<accession>A0A2I0JYN2</accession>
<comment type="caution">
    <text evidence="2">The sequence shown here is derived from an EMBL/GenBank/DDBJ whole genome shotgun (WGS) entry which is preliminary data.</text>
</comment>
<sequence>MANNSAATAKVQPISQENPTSHLPSSFQIIPPAPANPGLPLPAPSILSFTQPREELIRDRLKEAAVLMITAAALSGLEKFGSNSSMLRHDHHNQQPTHQPNERKLTGSQRGREKKETQKNGERWTPTLSEYCSNPAAHEGRNFPQEGHVYTSCLKRNSTKLKDYL</sequence>
<evidence type="ECO:0000313" key="2">
    <source>
        <dbReference type="EMBL" id="PKI61457.1"/>
    </source>
</evidence>
<feature type="compositionally biased region" description="Polar residues" evidence="1">
    <location>
        <begin position="1"/>
        <end position="28"/>
    </location>
</feature>
<evidence type="ECO:0000313" key="3">
    <source>
        <dbReference type="Proteomes" id="UP000233551"/>
    </source>
</evidence>
<reference evidence="2 3" key="1">
    <citation type="submission" date="2017-11" db="EMBL/GenBank/DDBJ databases">
        <title>De-novo sequencing of pomegranate (Punica granatum L.) genome.</title>
        <authorList>
            <person name="Akparov Z."/>
            <person name="Amiraslanov A."/>
            <person name="Hajiyeva S."/>
            <person name="Abbasov M."/>
            <person name="Kaur K."/>
            <person name="Hamwieh A."/>
            <person name="Solovyev V."/>
            <person name="Salamov A."/>
            <person name="Braich B."/>
            <person name="Kosarev P."/>
            <person name="Mahmoud A."/>
            <person name="Hajiyev E."/>
            <person name="Babayeva S."/>
            <person name="Izzatullayeva V."/>
            <person name="Mammadov A."/>
            <person name="Mammadov A."/>
            <person name="Sharifova S."/>
            <person name="Ojaghi J."/>
            <person name="Eynullazada K."/>
            <person name="Bayramov B."/>
            <person name="Abdulazimova A."/>
            <person name="Shahmuradov I."/>
        </authorList>
    </citation>
    <scope>NUCLEOTIDE SEQUENCE [LARGE SCALE GENOMIC DNA]</scope>
    <source>
        <strain evidence="3">cv. AG2017</strain>
        <tissue evidence="2">Leaf</tissue>
    </source>
</reference>
<feature type="compositionally biased region" description="Basic and acidic residues" evidence="1">
    <location>
        <begin position="100"/>
        <end position="122"/>
    </location>
</feature>
<protein>
    <submittedName>
        <fullName evidence="2">Uncharacterized protein</fullName>
    </submittedName>
</protein>